<dbReference type="GO" id="GO:0005509">
    <property type="term" value="F:calcium ion binding"/>
    <property type="evidence" value="ECO:0007669"/>
    <property type="project" value="InterPro"/>
</dbReference>
<organism evidence="2 3">
    <name type="scientific">Prunus armeniaca</name>
    <name type="common">Apricot</name>
    <name type="synonym">Armeniaca vulgaris</name>
    <dbReference type="NCBI Taxonomy" id="36596"/>
    <lineage>
        <taxon>Eukaryota</taxon>
        <taxon>Viridiplantae</taxon>
        <taxon>Streptophyta</taxon>
        <taxon>Embryophyta</taxon>
        <taxon>Tracheophyta</taxon>
        <taxon>Spermatophyta</taxon>
        <taxon>Magnoliopsida</taxon>
        <taxon>eudicotyledons</taxon>
        <taxon>Gunneridae</taxon>
        <taxon>Pentapetalae</taxon>
        <taxon>rosids</taxon>
        <taxon>fabids</taxon>
        <taxon>Rosales</taxon>
        <taxon>Rosaceae</taxon>
        <taxon>Amygdaloideae</taxon>
        <taxon>Amygdaleae</taxon>
        <taxon>Prunus</taxon>
    </lineage>
</organism>
<name>A0A6J5TJF4_PRUAR</name>
<evidence type="ECO:0000313" key="3">
    <source>
        <dbReference type="Proteomes" id="UP000507222"/>
    </source>
</evidence>
<dbReference type="InterPro" id="IPR009030">
    <property type="entry name" value="Growth_fac_rcpt_cys_sf"/>
</dbReference>
<gene>
    <name evidence="2" type="ORF">CURHAP_LOCUS4306</name>
</gene>
<protein>
    <recommendedName>
        <fullName evidence="4">EGF-like calcium-binding domain-containing protein</fullName>
    </recommendedName>
</protein>
<evidence type="ECO:0000313" key="2">
    <source>
        <dbReference type="EMBL" id="CAB4263662.1"/>
    </source>
</evidence>
<dbReference type="Gene3D" id="2.10.25.10">
    <property type="entry name" value="Laminin"/>
    <property type="match status" value="1"/>
</dbReference>
<accession>A0A6J5TJF4</accession>
<keyword evidence="1" id="KW-1015">Disulfide bond</keyword>
<dbReference type="SUPFAM" id="SSF57184">
    <property type="entry name" value="Growth factor receptor domain"/>
    <property type="match status" value="1"/>
</dbReference>
<dbReference type="Proteomes" id="UP000507222">
    <property type="component" value="Unassembled WGS sequence"/>
</dbReference>
<evidence type="ECO:0008006" key="4">
    <source>
        <dbReference type="Google" id="ProtNLM"/>
    </source>
</evidence>
<dbReference type="PANTHER" id="PTHR33491">
    <property type="entry name" value="OSJNBA0016N04.9 PROTEIN"/>
    <property type="match status" value="1"/>
</dbReference>
<dbReference type="EMBL" id="CAEKDK010000001">
    <property type="protein sequence ID" value="CAB4263662.1"/>
    <property type="molecule type" value="Genomic_DNA"/>
</dbReference>
<evidence type="ECO:0000256" key="1">
    <source>
        <dbReference type="ARBA" id="ARBA00023157"/>
    </source>
</evidence>
<dbReference type="InterPro" id="IPR018097">
    <property type="entry name" value="EGF_Ca-bd_CS"/>
</dbReference>
<dbReference type="PROSITE" id="PS01187">
    <property type="entry name" value="EGF_CA"/>
    <property type="match status" value="1"/>
</dbReference>
<reference evidence="2 3" key="1">
    <citation type="submission" date="2020-05" db="EMBL/GenBank/DDBJ databases">
        <authorList>
            <person name="Campoy J."/>
            <person name="Schneeberger K."/>
            <person name="Spophaly S."/>
        </authorList>
    </citation>
    <scope>NUCLEOTIDE SEQUENCE [LARGE SCALE GENOMIC DNA]</scope>
    <source>
        <strain evidence="2">PruArmRojPasFocal</strain>
    </source>
</reference>
<proteinExistence type="predicted"/>
<dbReference type="AlphaFoldDB" id="A0A6J5TJF4"/>
<sequence length="106" mass="12114">MDYVPMVLEWHVLDLNYTEFDIYGTNNWRDDKSTDCSSSQCVCSKGYHGNPYLLHGCQDINECEDPDHPNRCGSGICINYPGRFMCQLPDQRPSRVTLAIIGMPLH</sequence>